<organism evidence="2 3">
    <name type="scientific">Asparagus officinalis</name>
    <name type="common">Garden asparagus</name>
    <dbReference type="NCBI Taxonomy" id="4686"/>
    <lineage>
        <taxon>Eukaryota</taxon>
        <taxon>Viridiplantae</taxon>
        <taxon>Streptophyta</taxon>
        <taxon>Embryophyta</taxon>
        <taxon>Tracheophyta</taxon>
        <taxon>Spermatophyta</taxon>
        <taxon>Magnoliopsida</taxon>
        <taxon>Liliopsida</taxon>
        <taxon>Asparagales</taxon>
        <taxon>Asparagaceae</taxon>
        <taxon>Asparagoideae</taxon>
        <taxon>Asparagus</taxon>
    </lineage>
</organism>
<protein>
    <recommendedName>
        <fullName evidence="1">F-box domain-containing protein</fullName>
    </recommendedName>
</protein>
<gene>
    <name evidence="2" type="ORF">A4U43_C03F10</name>
</gene>
<dbReference type="PROSITE" id="PS50181">
    <property type="entry name" value="FBOX"/>
    <property type="match status" value="1"/>
</dbReference>
<dbReference type="EMBL" id="CM007383">
    <property type="protein sequence ID" value="ONK73829.1"/>
    <property type="molecule type" value="Genomic_DNA"/>
</dbReference>
<reference evidence="3" key="1">
    <citation type="journal article" date="2017" name="Nat. Commun.">
        <title>The asparagus genome sheds light on the origin and evolution of a young Y chromosome.</title>
        <authorList>
            <person name="Harkess A."/>
            <person name="Zhou J."/>
            <person name="Xu C."/>
            <person name="Bowers J.E."/>
            <person name="Van der Hulst R."/>
            <person name="Ayyampalayam S."/>
            <person name="Mercati F."/>
            <person name="Riccardi P."/>
            <person name="McKain M.R."/>
            <person name="Kakrana A."/>
            <person name="Tang H."/>
            <person name="Ray J."/>
            <person name="Groenendijk J."/>
            <person name="Arikit S."/>
            <person name="Mathioni S.M."/>
            <person name="Nakano M."/>
            <person name="Shan H."/>
            <person name="Telgmann-Rauber A."/>
            <person name="Kanno A."/>
            <person name="Yue Z."/>
            <person name="Chen H."/>
            <person name="Li W."/>
            <person name="Chen Y."/>
            <person name="Xu X."/>
            <person name="Zhang Y."/>
            <person name="Luo S."/>
            <person name="Chen H."/>
            <person name="Gao J."/>
            <person name="Mao Z."/>
            <person name="Pires J.C."/>
            <person name="Luo M."/>
            <person name="Kudrna D."/>
            <person name="Wing R.A."/>
            <person name="Meyers B.C."/>
            <person name="Yi K."/>
            <person name="Kong H."/>
            <person name="Lavrijsen P."/>
            <person name="Sunseri F."/>
            <person name="Falavigna A."/>
            <person name="Ye Y."/>
            <person name="Leebens-Mack J.H."/>
            <person name="Chen G."/>
        </authorList>
    </citation>
    <scope>NUCLEOTIDE SEQUENCE [LARGE SCALE GENOMIC DNA]</scope>
    <source>
        <strain evidence="3">cv. DH0086</strain>
    </source>
</reference>
<keyword evidence="3" id="KW-1185">Reference proteome</keyword>
<dbReference type="Gramene" id="ONK73829">
    <property type="protein sequence ID" value="ONK73829"/>
    <property type="gene ID" value="A4U43_C03F10"/>
</dbReference>
<accession>A0A5P1FAM0</accession>
<feature type="domain" description="F-box" evidence="1">
    <location>
        <begin position="15"/>
        <end position="72"/>
    </location>
</feature>
<dbReference type="Gene3D" id="1.20.1280.50">
    <property type="match status" value="1"/>
</dbReference>
<dbReference type="SUPFAM" id="SSF81383">
    <property type="entry name" value="F-box domain"/>
    <property type="match status" value="1"/>
</dbReference>
<sequence>MEDPILQAQRKNKKARVHVHIPTEITQEILGRLPLKSLARFKCVSSLWSSLIQPIISRRLRDETGRSLWSSLIQPIISRRLRDETGRRMRKFVEARRSIEAICDESDEWDSMEVDHLRACGARMRAEVDEILSVVCAEDDFARCLGTASQLRDGAAVFVRGAEGFYASVEAAVAMREAGDA</sequence>
<evidence type="ECO:0000259" key="1">
    <source>
        <dbReference type="PROSITE" id="PS50181"/>
    </source>
</evidence>
<name>A0A5P1FAM0_ASPOF</name>
<dbReference type="InterPro" id="IPR001810">
    <property type="entry name" value="F-box_dom"/>
</dbReference>
<dbReference type="AlphaFoldDB" id="A0A5P1FAM0"/>
<evidence type="ECO:0000313" key="3">
    <source>
        <dbReference type="Proteomes" id="UP000243459"/>
    </source>
</evidence>
<dbReference type="InterPro" id="IPR036047">
    <property type="entry name" value="F-box-like_dom_sf"/>
</dbReference>
<dbReference type="SMART" id="SM00256">
    <property type="entry name" value="FBOX"/>
    <property type="match status" value="1"/>
</dbReference>
<evidence type="ECO:0000313" key="2">
    <source>
        <dbReference type="EMBL" id="ONK73829.1"/>
    </source>
</evidence>
<dbReference type="Pfam" id="PF00646">
    <property type="entry name" value="F-box"/>
    <property type="match status" value="1"/>
</dbReference>
<proteinExistence type="predicted"/>
<dbReference type="Proteomes" id="UP000243459">
    <property type="component" value="Chromosome 3"/>
</dbReference>